<reference evidence="9" key="1">
    <citation type="submission" date="2015-07" db="EMBL/GenBank/DDBJ databases">
        <title>Draft genome sequence of Acetobacterium bakii DSM 8293, a potential psychrophilic chemical producer through syngas fermentation.</title>
        <authorList>
            <person name="Song Y."/>
            <person name="Hwang S."/>
            <person name="Cho B.-K."/>
        </authorList>
    </citation>
    <scope>NUCLEOTIDE SEQUENCE [LARGE SCALE GENOMIC DNA]</scope>
    <source>
        <strain evidence="9">DSM 8239</strain>
    </source>
</reference>
<dbReference type="GO" id="GO:0005886">
    <property type="term" value="C:plasma membrane"/>
    <property type="evidence" value="ECO:0007669"/>
    <property type="project" value="UniProtKB-SubCell"/>
</dbReference>
<evidence type="ECO:0000313" key="9">
    <source>
        <dbReference type="Proteomes" id="UP000036873"/>
    </source>
</evidence>
<dbReference type="AlphaFoldDB" id="A0A0L6TZK9"/>
<evidence type="ECO:0000256" key="1">
    <source>
        <dbReference type="ARBA" id="ARBA00004651"/>
    </source>
</evidence>
<dbReference type="EMBL" id="LGYO01000025">
    <property type="protein sequence ID" value="KNZ41704.1"/>
    <property type="molecule type" value="Genomic_DNA"/>
</dbReference>
<keyword evidence="5 7" id="KW-1133">Transmembrane helix</keyword>
<keyword evidence="6 7" id="KW-0472">Membrane</keyword>
<keyword evidence="2" id="KW-0813">Transport</keyword>
<accession>A0A0L6TZK9</accession>
<dbReference type="Proteomes" id="UP000036873">
    <property type="component" value="Unassembled WGS sequence"/>
</dbReference>
<evidence type="ECO:0000256" key="3">
    <source>
        <dbReference type="ARBA" id="ARBA00022475"/>
    </source>
</evidence>
<organism evidence="8 9">
    <name type="scientific">Acetobacterium bakii</name>
    <dbReference type="NCBI Taxonomy" id="52689"/>
    <lineage>
        <taxon>Bacteria</taxon>
        <taxon>Bacillati</taxon>
        <taxon>Bacillota</taxon>
        <taxon>Clostridia</taxon>
        <taxon>Eubacteriales</taxon>
        <taxon>Eubacteriaceae</taxon>
        <taxon>Acetobacterium</taxon>
    </lineage>
</organism>
<gene>
    <name evidence="8" type="ORF">AKG39_10480</name>
</gene>
<feature type="transmembrane region" description="Helical" evidence="7">
    <location>
        <begin position="7"/>
        <end position="27"/>
    </location>
</feature>
<protein>
    <submittedName>
        <fullName evidence="8">Uncharacterized protein</fullName>
    </submittedName>
</protein>
<evidence type="ECO:0000313" key="8">
    <source>
        <dbReference type="EMBL" id="KNZ41704.1"/>
    </source>
</evidence>
<evidence type="ECO:0000256" key="7">
    <source>
        <dbReference type="SAM" id="Phobius"/>
    </source>
</evidence>
<comment type="caution">
    <text evidence="8">The sequence shown here is derived from an EMBL/GenBank/DDBJ whole genome shotgun (WGS) entry which is preliminary data.</text>
</comment>
<name>A0A0L6TZK9_9FIRM</name>
<dbReference type="Pfam" id="PF02028">
    <property type="entry name" value="BCCT"/>
    <property type="match status" value="1"/>
</dbReference>
<dbReference type="RefSeq" id="WP_050740347.1">
    <property type="nucleotide sequence ID" value="NZ_LGYO01000025.1"/>
</dbReference>
<dbReference type="InterPro" id="IPR000060">
    <property type="entry name" value="BCCT_transptr"/>
</dbReference>
<keyword evidence="9" id="KW-1185">Reference proteome</keyword>
<feature type="transmembrane region" description="Helical" evidence="7">
    <location>
        <begin position="47"/>
        <end position="66"/>
    </location>
</feature>
<evidence type="ECO:0000256" key="5">
    <source>
        <dbReference type="ARBA" id="ARBA00022989"/>
    </source>
</evidence>
<comment type="subcellular location">
    <subcellularLocation>
        <location evidence="1">Cell membrane</location>
        <topology evidence="1">Multi-pass membrane protein</topology>
    </subcellularLocation>
</comment>
<evidence type="ECO:0000256" key="4">
    <source>
        <dbReference type="ARBA" id="ARBA00022692"/>
    </source>
</evidence>
<keyword evidence="3" id="KW-1003">Cell membrane</keyword>
<dbReference type="GO" id="GO:0022857">
    <property type="term" value="F:transmembrane transporter activity"/>
    <property type="evidence" value="ECO:0007669"/>
    <property type="project" value="InterPro"/>
</dbReference>
<proteinExistence type="predicted"/>
<sequence length="95" mass="10772">MSKRLRIVPILIPFVLLGATLLMGFIWPKQFTPFMTSIFIALMSNAGWMVSIGVLIFVGCMVLLFIHPFGSIKFGGKNAMPKYKTRIWWAISLYS</sequence>
<evidence type="ECO:0000256" key="2">
    <source>
        <dbReference type="ARBA" id="ARBA00022448"/>
    </source>
</evidence>
<evidence type="ECO:0000256" key="6">
    <source>
        <dbReference type="ARBA" id="ARBA00023136"/>
    </source>
</evidence>
<keyword evidence="4 7" id="KW-0812">Transmembrane</keyword>